<feature type="region of interest" description="Disordered" evidence="1">
    <location>
        <begin position="339"/>
        <end position="434"/>
    </location>
</feature>
<keyword evidence="4" id="KW-1185">Reference proteome</keyword>
<feature type="transmembrane region" description="Helical" evidence="2">
    <location>
        <begin position="159"/>
        <end position="181"/>
    </location>
</feature>
<keyword evidence="2" id="KW-0472">Membrane</keyword>
<keyword evidence="2" id="KW-0812">Transmembrane</keyword>
<comment type="caution">
    <text evidence="3">The sequence shown here is derived from an EMBL/GenBank/DDBJ whole genome shotgun (WGS) entry which is preliminary data.</text>
</comment>
<dbReference type="EMBL" id="JARBJD010000391">
    <property type="protein sequence ID" value="KAK2942666.1"/>
    <property type="molecule type" value="Genomic_DNA"/>
</dbReference>
<name>A0ABQ9WT42_9EUKA</name>
<reference evidence="3 4" key="1">
    <citation type="journal article" date="2022" name="bioRxiv">
        <title>Genomics of Preaxostyla Flagellates Illuminates Evolutionary Transitions and the Path Towards Mitochondrial Loss.</title>
        <authorList>
            <person name="Novak L.V.F."/>
            <person name="Treitli S.C."/>
            <person name="Pyrih J."/>
            <person name="Halakuc P."/>
            <person name="Pipaliya S.V."/>
            <person name="Vacek V."/>
            <person name="Brzon O."/>
            <person name="Soukal P."/>
            <person name="Eme L."/>
            <person name="Dacks J.B."/>
            <person name="Karnkowska A."/>
            <person name="Elias M."/>
            <person name="Hampl V."/>
        </authorList>
    </citation>
    <scope>NUCLEOTIDE SEQUENCE [LARGE SCALE GENOMIC DNA]</scope>
    <source>
        <strain evidence="3">NAU3</strain>
        <tissue evidence="3">Gut</tissue>
    </source>
</reference>
<protein>
    <submittedName>
        <fullName evidence="3">Uncharacterized protein</fullName>
    </submittedName>
</protein>
<proteinExistence type="predicted"/>
<evidence type="ECO:0000256" key="2">
    <source>
        <dbReference type="SAM" id="Phobius"/>
    </source>
</evidence>
<feature type="transmembrane region" description="Helical" evidence="2">
    <location>
        <begin position="201"/>
        <end position="224"/>
    </location>
</feature>
<accession>A0ABQ9WT42</accession>
<feature type="compositionally biased region" description="Acidic residues" evidence="1">
    <location>
        <begin position="396"/>
        <end position="409"/>
    </location>
</feature>
<gene>
    <name evidence="3" type="ORF">BLNAU_22427</name>
</gene>
<evidence type="ECO:0000313" key="4">
    <source>
        <dbReference type="Proteomes" id="UP001281761"/>
    </source>
</evidence>
<feature type="transmembrane region" description="Helical" evidence="2">
    <location>
        <begin position="123"/>
        <end position="147"/>
    </location>
</feature>
<sequence>MELDAPTSHTPRNKTRFLVWTVLNSLTTLILSVLYIIMAIYLRKYLRISPVWAMILSLCGIYSIVSLFITSKEMEYRKKYPFILIHVSSAYLTLFLSLFQLLFLIFQMIYVRDFLWYSWGPSLFLHIFSIVAALLVVGVSFVNITTMKDMFGTQMLKRSFVIFGPIVTLFFLLMIPFDLIFDLSPSSLIYTSTLSTSSSPFLIVLLVVLLAGMLVLSFIIFALVTASEKTPRKSRLALILSLIVAGAVGIFTLVMFFVGMFKRNTAYHAVNSVILGSSRVNVMSRFIIALDLLYVASVLLLLVLSTHLNHTTTSTIYGKRAVLFQVAKKDILKSLPSTDSLTDSSLQKAAQDDSLPLDRLNMEGEPKEEPKEKKGGIHVPLPTFLSTPSKKAAENVVEDDLAFDDEPVEIESQPPKQQEAYEPIEDDNLIDLTP</sequence>
<evidence type="ECO:0000313" key="3">
    <source>
        <dbReference type="EMBL" id="KAK2942666.1"/>
    </source>
</evidence>
<evidence type="ECO:0000256" key="1">
    <source>
        <dbReference type="SAM" id="MobiDB-lite"/>
    </source>
</evidence>
<feature type="transmembrane region" description="Helical" evidence="2">
    <location>
        <begin position="48"/>
        <end position="69"/>
    </location>
</feature>
<feature type="transmembrane region" description="Helical" evidence="2">
    <location>
        <begin position="282"/>
        <end position="304"/>
    </location>
</feature>
<feature type="compositionally biased region" description="Acidic residues" evidence="1">
    <location>
        <begin position="422"/>
        <end position="434"/>
    </location>
</feature>
<organism evidence="3 4">
    <name type="scientific">Blattamonas nauphoetae</name>
    <dbReference type="NCBI Taxonomy" id="2049346"/>
    <lineage>
        <taxon>Eukaryota</taxon>
        <taxon>Metamonada</taxon>
        <taxon>Preaxostyla</taxon>
        <taxon>Oxymonadida</taxon>
        <taxon>Blattamonas</taxon>
    </lineage>
</organism>
<feature type="compositionally biased region" description="Basic and acidic residues" evidence="1">
    <location>
        <begin position="360"/>
        <end position="375"/>
    </location>
</feature>
<keyword evidence="2" id="KW-1133">Transmembrane helix</keyword>
<feature type="transmembrane region" description="Helical" evidence="2">
    <location>
        <begin position="17"/>
        <end position="42"/>
    </location>
</feature>
<feature type="transmembrane region" description="Helical" evidence="2">
    <location>
        <begin position="90"/>
        <end position="111"/>
    </location>
</feature>
<feature type="transmembrane region" description="Helical" evidence="2">
    <location>
        <begin position="236"/>
        <end position="262"/>
    </location>
</feature>
<dbReference type="Proteomes" id="UP001281761">
    <property type="component" value="Unassembled WGS sequence"/>
</dbReference>